<feature type="chain" id="PRO_5001760592" evidence="3">
    <location>
        <begin position="21"/>
        <end position="776"/>
    </location>
</feature>
<accession>A0A081N8B1</accession>
<keyword evidence="2" id="KW-1133">Transmembrane helix</keyword>
<keyword evidence="2" id="KW-0472">Membrane</keyword>
<protein>
    <submittedName>
        <fullName evidence="4">Uncharacterized protein</fullName>
    </submittedName>
</protein>
<feature type="compositionally biased region" description="Polar residues" evidence="1">
    <location>
        <begin position="634"/>
        <end position="643"/>
    </location>
</feature>
<keyword evidence="3" id="KW-0732">Signal</keyword>
<dbReference type="EMBL" id="JOKG01000002">
    <property type="protein sequence ID" value="KEQ14684.1"/>
    <property type="molecule type" value="Genomic_DNA"/>
</dbReference>
<feature type="compositionally biased region" description="Polar residues" evidence="1">
    <location>
        <begin position="597"/>
        <end position="619"/>
    </location>
</feature>
<evidence type="ECO:0000313" key="5">
    <source>
        <dbReference type="Proteomes" id="UP000028006"/>
    </source>
</evidence>
<evidence type="ECO:0000313" key="4">
    <source>
        <dbReference type="EMBL" id="KEQ14684.1"/>
    </source>
</evidence>
<feature type="compositionally biased region" description="Polar residues" evidence="1">
    <location>
        <begin position="568"/>
        <end position="589"/>
    </location>
</feature>
<gene>
    <name evidence="4" type="ORF">GZ77_10245</name>
</gene>
<dbReference type="Proteomes" id="UP000028006">
    <property type="component" value="Unassembled WGS sequence"/>
</dbReference>
<dbReference type="RefSeq" id="WP_034874698.1">
    <property type="nucleotide sequence ID" value="NZ_JOKG01000002.1"/>
</dbReference>
<keyword evidence="2" id="KW-0812">Transmembrane</keyword>
<evidence type="ECO:0000256" key="2">
    <source>
        <dbReference type="SAM" id="Phobius"/>
    </source>
</evidence>
<sequence>MKLSLSLSLCLIASTTILLAENALATPLPGSTPAYNATTSPLPSATAEPKLYRLCSGIVENLELLTTDVMKQAAVDKLERVFDSAPQAIDRCVIKTPVNGSYLDESINGFNTGKPWEETANTAFLLVGVGMKSTPVTADEDCASKTPVPVIAGKQKGHVSTLPDEWLEQFQIKGTINLESGQKLIGIPLDRSNGSLANDYFVGLKKKIVVTHYCRRSGHYSYHIQPKAELIHFHGAGILVTGITTLPTLTTDHYSSSKHRDYCRFDYGHTNINIQSHDIHEEMLKGELDFKSLEVPVNGYMVNISGNEFFQIRHPAIDISLADQSKDVDSRLFNSRNLIGFSDNQVYTCYRGEAGPAMSIDIAYQDASPQPVLIRALDFKNNQLLGKTPQAISLVLPEHVKVDITNNQFVTTKEGNSPAKGISIAGPSQSSENWQVPATINLTGNTIKGYQAALSLTGYLKLVLKSNQLLGERVAIERRRDLTLPVTLTGDGTNQFKAGDYHPCFQLEDTNIIGEFVFSDGKTICPKKMVAPGIQPAQLIKPSFTPPVSQQLYQGQSTSTKALGYRPSMTSGTFERLPETTTTIPSDSLTNRDRSKTSPSQEKQIFSTPAQPAKSSDSAKASVIGSQPEKNRGSRSLTLSGSVTPPPVAKSVSVNSQKNLQGTPTITHSPTVERRVKSTRLHPDPSPARKQPSGSQSPVTEMQQAFNNTTLAGYGQHLGDKKSDHSPTLNNWQIALTTVGSVLALGVGICYVKYRHKHSVQSKNLEMQPLKKDFDI</sequence>
<feature type="signal peptide" evidence="3">
    <location>
        <begin position="1"/>
        <end position="20"/>
    </location>
</feature>
<name>A0A081N8B1_9GAMM</name>
<feature type="region of interest" description="Disordered" evidence="1">
    <location>
        <begin position="547"/>
        <end position="700"/>
    </location>
</feature>
<evidence type="ECO:0000256" key="1">
    <source>
        <dbReference type="SAM" id="MobiDB-lite"/>
    </source>
</evidence>
<reference evidence="4 5" key="1">
    <citation type="submission" date="2014-06" db="EMBL/GenBank/DDBJ databases">
        <title>Whole Genome Sequences of Three Symbiotic Endozoicomonas Bacteria.</title>
        <authorList>
            <person name="Neave M.J."/>
            <person name="Apprill A."/>
            <person name="Voolstra C.R."/>
        </authorList>
    </citation>
    <scope>NUCLEOTIDE SEQUENCE [LARGE SCALE GENOMIC DNA]</scope>
    <source>
        <strain evidence="4 5">LMG 24815</strain>
    </source>
</reference>
<proteinExistence type="predicted"/>
<comment type="caution">
    <text evidence="4">The sequence shown here is derived from an EMBL/GenBank/DDBJ whole genome shotgun (WGS) entry which is preliminary data.</text>
</comment>
<organism evidence="4 5">
    <name type="scientific">Endozoicomonas montiporae</name>
    <dbReference type="NCBI Taxonomy" id="1027273"/>
    <lineage>
        <taxon>Bacteria</taxon>
        <taxon>Pseudomonadati</taxon>
        <taxon>Pseudomonadota</taxon>
        <taxon>Gammaproteobacteria</taxon>
        <taxon>Oceanospirillales</taxon>
        <taxon>Endozoicomonadaceae</taxon>
        <taxon>Endozoicomonas</taxon>
    </lineage>
</organism>
<dbReference type="AlphaFoldDB" id="A0A081N8B1"/>
<feature type="compositionally biased region" description="Polar residues" evidence="1">
    <location>
        <begin position="652"/>
        <end position="670"/>
    </location>
</feature>
<keyword evidence="5" id="KW-1185">Reference proteome</keyword>
<evidence type="ECO:0000256" key="3">
    <source>
        <dbReference type="SAM" id="SignalP"/>
    </source>
</evidence>
<feature type="transmembrane region" description="Helical" evidence="2">
    <location>
        <begin position="732"/>
        <end position="754"/>
    </location>
</feature>
<feature type="compositionally biased region" description="Polar residues" evidence="1">
    <location>
        <begin position="547"/>
        <end position="561"/>
    </location>
</feature>